<evidence type="ECO:0008006" key="3">
    <source>
        <dbReference type="Google" id="ProtNLM"/>
    </source>
</evidence>
<protein>
    <recommendedName>
        <fullName evidence="3">Transposase</fullName>
    </recommendedName>
</protein>
<name>A0ABV9MAG9_9BACL</name>
<accession>A0ABV9MAG9</accession>
<evidence type="ECO:0000313" key="1">
    <source>
        <dbReference type="EMBL" id="MFC4712857.1"/>
    </source>
</evidence>
<gene>
    <name evidence="1" type="ORF">ACFO5U_08305</name>
</gene>
<dbReference type="Proteomes" id="UP001595932">
    <property type="component" value="Unassembled WGS sequence"/>
</dbReference>
<keyword evidence="2" id="KW-1185">Reference proteome</keyword>
<evidence type="ECO:0000313" key="2">
    <source>
        <dbReference type="Proteomes" id="UP001595932"/>
    </source>
</evidence>
<organism evidence="1 2">
    <name type="scientific">Planococcus dechangensis</name>
    <dbReference type="NCBI Taxonomy" id="1176255"/>
    <lineage>
        <taxon>Bacteria</taxon>
        <taxon>Bacillati</taxon>
        <taxon>Bacillota</taxon>
        <taxon>Bacilli</taxon>
        <taxon>Bacillales</taxon>
        <taxon>Caryophanaceae</taxon>
        <taxon>Planococcus</taxon>
    </lineage>
</organism>
<sequence length="50" mass="5790">MQALRQGKAGSVHRLMNKKPGICIPGFSTVKNRVLRRLLKHSFNWIEPFK</sequence>
<proteinExistence type="predicted"/>
<comment type="caution">
    <text evidence="1">The sequence shown here is derived from an EMBL/GenBank/DDBJ whole genome shotgun (WGS) entry which is preliminary data.</text>
</comment>
<dbReference type="EMBL" id="JBHSGL010000005">
    <property type="protein sequence ID" value="MFC4712857.1"/>
    <property type="molecule type" value="Genomic_DNA"/>
</dbReference>
<reference evidence="2" key="1">
    <citation type="journal article" date="2019" name="Int. J. Syst. Evol. Microbiol.">
        <title>The Global Catalogue of Microorganisms (GCM) 10K type strain sequencing project: providing services to taxonomists for standard genome sequencing and annotation.</title>
        <authorList>
            <consortium name="The Broad Institute Genomics Platform"/>
            <consortium name="The Broad Institute Genome Sequencing Center for Infectious Disease"/>
            <person name="Wu L."/>
            <person name="Ma J."/>
        </authorList>
    </citation>
    <scope>NUCLEOTIDE SEQUENCE [LARGE SCALE GENOMIC DNA]</scope>
    <source>
        <strain evidence="2">CGMCC 1.12151</strain>
    </source>
</reference>